<organism evidence="1">
    <name type="scientific">Candidatus Electrothrix aestuarii</name>
    <dbReference type="NCBI Taxonomy" id="3062594"/>
    <lineage>
        <taxon>Bacteria</taxon>
        <taxon>Pseudomonadati</taxon>
        <taxon>Thermodesulfobacteriota</taxon>
        <taxon>Desulfobulbia</taxon>
        <taxon>Desulfobulbales</taxon>
        <taxon>Desulfobulbaceae</taxon>
        <taxon>Candidatus Electrothrix</taxon>
    </lineage>
</organism>
<reference evidence="1" key="2">
    <citation type="submission" date="2024-06" db="EMBL/GenBank/DDBJ databases">
        <authorList>
            <person name="Plum-Jensen L.E."/>
            <person name="Schramm A."/>
            <person name="Marshall I.P.G."/>
        </authorList>
    </citation>
    <scope>NUCLEOTIDE SEQUENCE</scope>
    <source>
        <strain evidence="1">Rat1</strain>
    </source>
</reference>
<dbReference type="EMBL" id="CP159373">
    <property type="protein sequence ID" value="XCN74798.1"/>
    <property type="molecule type" value="Genomic_DNA"/>
</dbReference>
<evidence type="ECO:0000313" key="1">
    <source>
        <dbReference type="EMBL" id="XCN74798.1"/>
    </source>
</evidence>
<accession>A0AAU8M0Z5</accession>
<reference evidence="1" key="1">
    <citation type="journal article" date="2024" name="Syst. Appl. Microbiol.">
        <title>First single-strain enrichments of Electrothrix cable bacteria, description of E. aestuarii sp. nov. and E. rattekaaiensis sp. nov., and proposal of a cable bacteria taxonomy following the rules of the SeqCode.</title>
        <authorList>
            <person name="Plum-Jensen L.E."/>
            <person name="Schramm A."/>
            <person name="Marshall I.P.G."/>
        </authorList>
    </citation>
    <scope>NUCLEOTIDE SEQUENCE</scope>
    <source>
        <strain evidence="1">Rat1</strain>
    </source>
</reference>
<protein>
    <submittedName>
        <fullName evidence="1">Uncharacterized protein</fullName>
    </submittedName>
</protein>
<name>A0AAU8M0Z5_9BACT</name>
<proteinExistence type="predicted"/>
<dbReference type="AlphaFoldDB" id="A0AAU8M0Z5"/>
<dbReference type="KEGG" id="eaj:Q3M24_08670"/>
<gene>
    <name evidence="1" type="ORF">Q3M24_08670</name>
</gene>
<sequence>MDPEDELPIDEEELIEVAKKIIKTITENPKFANLPLPISEIQNSLDSLIKSREAEAAICEAQKQVREKLQAAWEDVYSAQRNIRAYNREHGIRDSNVPLVASGMPGLAERVFSQLPDQDDTLQIAKKDKD</sequence>